<evidence type="ECO:0000313" key="4">
    <source>
        <dbReference type="Proteomes" id="UP000609802"/>
    </source>
</evidence>
<dbReference type="SUPFAM" id="SSF69318">
    <property type="entry name" value="Integrin alpha N-terminal domain"/>
    <property type="match status" value="1"/>
</dbReference>
<feature type="signal peptide" evidence="2">
    <location>
        <begin position="1"/>
        <end position="19"/>
    </location>
</feature>
<dbReference type="InterPro" id="IPR013517">
    <property type="entry name" value="FG-GAP"/>
</dbReference>
<dbReference type="InterPro" id="IPR028994">
    <property type="entry name" value="Integrin_alpha_N"/>
</dbReference>
<proteinExistence type="predicted"/>
<comment type="caution">
    <text evidence="3">The sequence shown here is derived from an EMBL/GenBank/DDBJ whole genome shotgun (WGS) entry which is preliminary data.</text>
</comment>
<name>A0ABQ3J4J9_9RHOB</name>
<organism evidence="3 4">
    <name type="scientific">Aliiroseovarius zhejiangensis</name>
    <dbReference type="NCBI Taxonomy" id="1632025"/>
    <lineage>
        <taxon>Bacteria</taxon>
        <taxon>Pseudomonadati</taxon>
        <taxon>Pseudomonadota</taxon>
        <taxon>Alphaproteobacteria</taxon>
        <taxon>Rhodobacterales</taxon>
        <taxon>Paracoccaceae</taxon>
        <taxon>Aliiroseovarius</taxon>
    </lineage>
</organism>
<reference evidence="4" key="1">
    <citation type="journal article" date="2019" name="Int. J. Syst. Evol. Microbiol.">
        <title>The Global Catalogue of Microorganisms (GCM) 10K type strain sequencing project: providing services to taxonomists for standard genome sequencing and annotation.</title>
        <authorList>
            <consortium name="The Broad Institute Genomics Platform"/>
            <consortium name="The Broad Institute Genome Sequencing Center for Infectious Disease"/>
            <person name="Wu L."/>
            <person name="Ma J."/>
        </authorList>
    </citation>
    <scope>NUCLEOTIDE SEQUENCE [LARGE SCALE GENOMIC DNA]</scope>
    <source>
        <strain evidence="4">KCTC 42443</strain>
    </source>
</reference>
<dbReference type="EMBL" id="BNCH01000004">
    <property type="protein sequence ID" value="GHF00361.1"/>
    <property type="molecule type" value="Genomic_DNA"/>
</dbReference>
<protein>
    <recommendedName>
        <fullName evidence="5">VCBS repeat-containing protein</fullName>
    </recommendedName>
</protein>
<sequence>MMALRAALIFCCLAAPAAAQITQARYVDPTDRYGHGAVPGGEYGALEVTLADGAHALVHVKGGVFEDTRPRLHEFDGDGAPEVVTVFSGDDVGAMIRVYGWQDGKLSLRGANTPIGTRHRWLAIAGIADFDGDGLDEIAFVDRPHLARRLTLVTVHPGAEGYRFTDLATVGGVTNHKFGSPVIEGGVRDCMDTAPVIVTASANWSRIIETRLDGGELKLTNVGPYTGPDSLSARLGC</sequence>
<evidence type="ECO:0008006" key="5">
    <source>
        <dbReference type="Google" id="ProtNLM"/>
    </source>
</evidence>
<evidence type="ECO:0000256" key="1">
    <source>
        <dbReference type="ARBA" id="ARBA00022729"/>
    </source>
</evidence>
<evidence type="ECO:0000256" key="2">
    <source>
        <dbReference type="SAM" id="SignalP"/>
    </source>
</evidence>
<dbReference type="Proteomes" id="UP000609802">
    <property type="component" value="Unassembled WGS sequence"/>
</dbReference>
<dbReference type="Pfam" id="PF13517">
    <property type="entry name" value="FG-GAP_3"/>
    <property type="match status" value="1"/>
</dbReference>
<feature type="chain" id="PRO_5046968160" description="VCBS repeat-containing protein" evidence="2">
    <location>
        <begin position="20"/>
        <end position="237"/>
    </location>
</feature>
<dbReference type="RefSeq" id="WP_191286534.1">
    <property type="nucleotide sequence ID" value="NZ_BNCH01000004.1"/>
</dbReference>
<keyword evidence="1 2" id="KW-0732">Signal</keyword>
<accession>A0ABQ3J4J9</accession>
<evidence type="ECO:0000313" key="3">
    <source>
        <dbReference type="EMBL" id="GHF00361.1"/>
    </source>
</evidence>
<keyword evidence="4" id="KW-1185">Reference proteome</keyword>
<gene>
    <name evidence="3" type="ORF">GCM10016455_21670</name>
</gene>